<evidence type="ECO:0000256" key="2">
    <source>
        <dbReference type="ARBA" id="ARBA00023012"/>
    </source>
</evidence>
<sequence>MNIFILEDDFLQRRQLVHIIKSIGKEEHYHYEKVFSTSKPEELLNVAQEVGEHQIYFLDIQINGNDLAGLEVAREIRKKDRYCSIVFISSFPNYMWKSYSYSVSALDFIVKVHEREKLQHAISKNLKIVAENCKRTIAQESFFSSKLS</sequence>
<dbReference type="AlphaFoldDB" id="A0A1T4K525"/>
<dbReference type="GO" id="GO:0003677">
    <property type="term" value="F:DNA binding"/>
    <property type="evidence" value="ECO:0007669"/>
    <property type="project" value="InterPro"/>
</dbReference>
<keyword evidence="2" id="KW-0902">Two-component regulatory system</keyword>
<reference evidence="5 6" key="1">
    <citation type="submission" date="2017-02" db="EMBL/GenBank/DDBJ databases">
        <authorList>
            <person name="Peterson S.W."/>
        </authorList>
    </citation>
    <scope>NUCLEOTIDE SEQUENCE [LARGE SCALE GENOMIC DNA]</scope>
    <source>
        <strain evidence="5 6">ATCC BAA-1030</strain>
    </source>
</reference>
<dbReference type="GO" id="GO:0000156">
    <property type="term" value="F:phosphorelay response regulator activity"/>
    <property type="evidence" value="ECO:0007669"/>
    <property type="project" value="InterPro"/>
</dbReference>
<dbReference type="Gene3D" id="3.40.50.2300">
    <property type="match status" value="1"/>
</dbReference>
<dbReference type="CDD" id="cd17533">
    <property type="entry name" value="REC_LytTR_AgrA-like"/>
    <property type="match status" value="1"/>
</dbReference>
<dbReference type="PROSITE" id="PS50110">
    <property type="entry name" value="RESPONSE_REGULATORY"/>
    <property type="match status" value="1"/>
</dbReference>
<dbReference type="OrthoDB" id="9809318at2"/>
<proteinExistence type="predicted"/>
<accession>A0A1T4K525</accession>
<dbReference type="InterPro" id="IPR046947">
    <property type="entry name" value="LytR-like"/>
</dbReference>
<name>A0A1T4K525_9ENTE</name>
<keyword evidence="1" id="KW-0963">Cytoplasm</keyword>
<evidence type="ECO:0000313" key="5">
    <source>
        <dbReference type="EMBL" id="SJZ37534.1"/>
    </source>
</evidence>
<dbReference type="InterPro" id="IPR011006">
    <property type="entry name" value="CheY-like_superfamily"/>
</dbReference>
<dbReference type="InterPro" id="IPR001789">
    <property type="entry name" value="Sig_transdc_resp-reg_receiver"/>
</dbReference>
<dbReference type="PANTHER" id="PTHR37299:SF3">
    <property type="entry name" value="STAGE 0 SPORULATION PROTEIN A HOMOLOG"/>
    <property type="match status" value="1"/>
</dbReference>
<keyword evidence="3" id="KW-0597">Phosphoprotein</keyword>
<protein>
    <submittedName>
        <fullName evidence="5">Two-component system, AgrA family, response regulator AgrA</fullName>
    </submittedName>
</protein>
<evidence type="ECO:0000313" key="6">
    <source>
        <dbReference type="Proteomes" id="UP000190328"/>
    </source>
</evidence>
<feature type="domain" description="Response regulatory" evidence="4">
    <location>
        <begin position="2"/>
        <end position="126"/>
    </location>
</feature>
<dbReference type="Proteomes" id="UP000190328">
    <property type="component" value="Unassembled WGS sequence"/>
</dbReference>
<dbReference type="SUPFAM" id="SSF52172">
    <property type="entry name" value="CheY-like"/>
    <property type="match status" value="1"/>
</dbReference>
<dbReference type="Pfam" id="PF00072">
    <property type="entry name" value="Response_reg"/>
    <property type="match status" value="1"/>
</dbReference>
<dbReference type="PANTHER" id="PTHR37299">
    <property type="entry name" value="TRANSCRIPTIONAL REGULATOR-RELATED"/>
    <property type="match status" value="1"/>
</dbReference>
<organism evidence="5 6">
    <name type="scientific">Pilibacter termitis</name>
    <dbReference type="NCBI Taxonomy" id="263852"/>
    <lineage>
        <taxon>Bacteria</taxon>
        <taxon>Bacillati</taxon>
        <taxon>Bacillota</taxon>
        <taxon>Bacilli</taxon>
        <taxon>Lactobacillales</taxon>
        <taxon>Enterococcaceae</taxon>
        <taxon>Pilibacter</taxon>
    </lineage>
</organism>
<evidence type="ECO:0000259" key="4">
    <source>
        <dbReference type="PROSITE" id="PS50110"/>
    </source>
</evidence>
<keyword evidence="6" id="KW-1185">Reference proteome</keyword>
<dbReference type="EMBL" id="FUXI01000001">
    <property type="protein sequence ID" value="SJZ37534.1"/>
    <property type="molecule type" value="Genomic_DNA"/>
</dbReference>
<dbReference type="SMART" id="SM00448">
    <property type="entry name" value="REC"/>
    <property type="match status" value="1"/>
</dbReference>
<dbReference type="RefSeq" id="WP_078806061.1">
    <property type="nucleotide sequence ID" value="NZ_FUXI01000001.1"/>
</dbReference>
<feature type="modified residue" description="4-aspartylphosphate" evidence="3">
    <location>
        <position position="59"/>
    </location>
</feature>
<gene>
    <name evidence="5" type="ORF">SAMN02745116_00090</name>
</gene>
<dbReference type="STRING" id="263852.SAMN02745116_00090"/>
<evidence type="ECO:0000256" key="3">
    <source>
        <dbReference type="PROSITE-ProRule" id="PRU00169"/>
    </source>
</evidence>
<evidence type="ECO:0000256" key="1">
    <source>
        <dbReference type="ARBA" id="ARBA00022490"/>
    </source>
</evidence>